<reference evidence="2" key="1">
    <citation type="journal article" date="2012" name="Nat. Genet.">
        <title>Lifestyle transitions in plant pathogenic Colletotrichum fungi deciphered by genome and transcriptome analyses.</title>
        <authorList>
            <person name="O'Connell R.J."/>
            <person name="Thon M.R."/>
            <person name="Hacquard S."/>
            <person name="Amyotte S.G."/>
            <person name="Kleemann J."/>
            <person name="Torres M.F."/>
            <person name="Damm U."/>
            <person name="Buiate E.A."/>
            <person name="Epstein L."/>
            <person name="Alkan N."/>
            <person name="Altmueller J."/>
            <person name="Alvarado-Balderrama L."/>
            <person name="Bauser C.A."/>
            <person name="Becker C."/>
            <person name="Birren B.W."/>
            <person name="Chen Z."/>
            <person name="Choi J."/>
            <person name="Crouch J.A."/>
            <person name="Duvick J.P."/>
            <person name="Farman M.A."/>
            <person name="Gan P."/>
            <person name="Heiman D."/>
            <person name="Henrissat B."/>
            <person name="Howard R.J."/>
            <person name="Kabbage M."/>
            <person name="Koch C."/>
            <person name="Kracher B."/>
            <person name="Kubo Y."/>
            <person name="Law A.D."/>
            <person name="Lebrun M.-H."/>
            <person name="Lee Y.-H."/>
            <person name="Miyara I."/>
            <person name="Moore N."/>
            <person name="Neumann U."/>
            <person name="Nordstroem K."/>
            <person name="Panaccione D.G."/>
            <person name="Panstruga R."/>
            <person name="Place M."/>
            <person name="Proctor R.H."/>
            <person name="Prusky D."/>
            <person name="Rech G."/>
            <person name="Reinhardt R."/>
            <person name="Rollins J.A."/>
            <person name="Rounsley S."/>
            <person name="Schardl C.L."/>
            <person name="Schwartz D.C."/>
            <person name="Shenoy N."/>
            <person name="Shirasu K."/>
            <person name="Sikhakolli U.R."/>
            <person name="Stueber K."/>
            <person name="Sukno S.A."/>
            <person name="Sweigard J.A."/>
            <person name="Takano Y."/>
            <person name="Takahara H."/>
            <person name="Trail F."/>
            <person name="van der Does H.C."/>
            <person name="Voll L.M."/>
            <person name="Will I."/>
            <person name="Young S."/>
            <person name="Zeng Q."/>
            <person name="Zhang J."/>
            <person name="Zhou S."/>
            <person name="Dickman M.B."/>
            <person name="Schulze-Lefert P."/>
            <person name="Ver Loren van Themaat E."/>
            <person name="Ma L.-J."/>
            <person name="Vaillancourt L.J."/>
        </authorList>
    </citation>
    <scope>NUCLEOTIDE SEQUENCE [LARGE SCALE GENOMIC DNA]</scope>
    <source>
        <strain evidence="2">IMI 349063</strain>
    </source>
</reference>
<accession>H1VU71</accession>
<gene>
    <name evidence="1" type="ORF">CH063_03159</name>
</gene>
<evidence type="ECO:0000313" key="1">
    <source>
        <dbReference type="EMBL" id="CCF43779.1"/>
    </source>
</evidence>
<sequence>MSVAEANSPRKYGKKARMGTMGIVLKGAMVLLLRRRAPGGPGSFESNAVCFLKSNHHLENAVWCEHAPLTVVPGDSIDHVAMIAADLTTETIIELSERLTGSGPVTFKVDGVSATARHPQPRTMARKPL</sequence>
<dbReference type="HOGENOM" id="CLU_1948695_0_0_1"/>
<protein>
    <submittedName>
        <fullName evidence="1">Uncharacterized protein</fullName>
    </submittedName>
</protein>
<organism evidence="1 2">
    <name type="scientific">Colletotrichum higginsianum (strain IMI 349063)</name>
    <name type="common">Crucifer anthracnose fungus</name>
    <dbReference type="NCBI Taxonomy" id="759273"/>
    <lineage>
        <taxon>Eukaryota</taxon>
        <taxon>Fungi</taxon>
        <taxon>Dikarya</taxon>
        <taxon>Ascomycota</taxon>
        <taxon>Pezizomycotina</taxon>
        <taxon>Sordariomycetes</taxon>
        <taxon>Hypocreomycetidae</taxon>
        <taxon>Glomerellales</taxon>
        <taxon>Glomerellaceae</taxon>
        <taxon>Colletotrichum</taxon>
        <taxon>Colletotrichum destructivum species complex</taxon>
    </lineage>
</organism>
<proteinExistence type="predicted"/>
<dbReference type="AlphaFoldDB" id="H1VU71"/>
<dbReference type="VEuPathDB" id="FungiDB:CH63R_14401"/>
<name>H1VU71_COLHI</name>
<evidence type="ECO:0000313" key="2">
    <source>
        <dbReference type="Proteomes" id="UP000007174"/>
    </source>
</evidence>
<dbReference type="EMBL" id="CACQ02006368">
    <property type="protein sequence ID" value="CCF43779.1"/>
    <property type="molecule type" value="Genomic_DNA"/>
</dbReference>
<dbReference type="Proteomes" id="UP000007174">
    <property type="component" value="Unassembled WGS sequence"/>
</dbReference>